<dbReference type="AlphaFoldDB" id="A0A6A4VSQ7"/>
<name>A0A6A4VSQ7_AMPAM</name>
<dbReference type="SUPFAM" id="SSF57716">
    <property type="entry name" value="Glucocorticoid receptor-like (DNA-binding domain)"/>
    <property type="match status" value="1"/>
</dbReference>
<dbReference type="PANTHER" id="PTHR19836">
    <property type="entry name" value="30S RIBOSOMAL PROTEIN S14"/>
    <property type="match status" value="1"/>
</dbReference>
<evidence type="ECO:0000313" key="5">
    <source>
        <dbReference type="Proteomes" id="UP000440578"/>
    </source>
</evidence>
<dbReference type="PROSITE" id="PS51257">
    <property type="entry name" value="PROKAR_LIPOPROTEIN"/>
    <property type="match status" value="1"/>
</dbReference>
<evidence type="ECO:0000256" key="1">
    <source>
        <dbReference type="ARBA" id="ARBA00009083"/>
    </source>
</evidence>
<organism evidence="4 5">
    <name type="scientific">Amphibalanus amphitrite</name>
    <name type="common">Striped barnacle</name>
    <name type="synonym">Balanus amphitrite</name>
    <dbReference type="NCBI Taxonomy" id="1232801"/>
    <lineage>
        <taxon>Eukaryota</taxon>
        <taxon>Metazoa</taxon>
        <taxon>Ecdysozoa</taxon>
        <taxon>Arthropoda</taxon>
        <taxon>Crustacea</taxon>
        <taxon>Multicrustacea</taxon>
        <taxon>Cirripedia</taxon>
        <taxon>Thoracica</taxon>
        <taxon>Thoracicalcarea</taxon>
        <taxon>Balanomorpha</taxon>
        <taxon>Balanoidea</taxon>
        <taxon>Balanidae</taxon>
        <taxon>Amphibalaninae</taxon>
        <taxon>Amphibalanus</taxon>
    </lineage>
</organism>
<dbReference type="GO" id="GO:0006412">
    <property type="term" value="P:translation"/>
    <property type="evidence" value="ECO:0007669"/>
    <property type="project" value="InterPro"/>
</dbReference>
<dbReference type="EMBL" id="VIIS01001724">
    <property type="protein sequence ID" value="KAF0293742.1"/>
    <property type="molecule type" value="Genomic_DNA"/>
</dbReference>
<dbReference type="InterPro" id="IPR001209">
    <property type="entry name" value="Ribosomal_uS14"/>
</dbReference>
<gene>
    <name evidence="4" type="primary">MRPS14</name>
    <name evidence="4" type="ORF">FJT64_008500</name>
</gene>
<accession>A0A6A4VSQ7</accession>
<dbReference type="OrthoDB" id="6347843at2759"/>
<evidence type="ECO:0000256" key="2">
    <source>
        <dbReference type="ARBA" id="ARBA00022980"/>
    </source>
</evidence>
<dbReference type="GO" id="GO:0005763">
    <property type="term" value="C:mitochondrial small ribosomal subunit"/>
    <property type="evidence" value="ECO:0007669"/>
    <property type="project" value="TreeGrafter"/>
</dbReference>
<reference evidence="4 5" key="1">
    <citation type="submission" date="2019-07" db="EMBL/GenBank/DDBJ databases">
        <title>Draft genome assembly of a fouling barnacle, Amphibalanus amphitrite (Darwin, 1854): The first reference genome for Thecostraca.</title>
        <authorList>
            <person name="Kim W."/>
        </authorList>
    </citation>
    <scope>NUCLEOTIDE SEQUENCE [LARGE SCALE GENOMIC DNA]</scope>
    <source>
        <strain evidence="4">SNU_AA5</strain>
        <tissue evidence="4">Soma without cirri and trophi</tissue>
    </source>
</reference>
<dbReference type="GO" id="GO:0003735">
    <property type="term" value="F:structural constituent of ribosome"/>
    <property type="evidence" value="ECO:0007669"/>
    <property type="project" value="InterPro"/>
</dbReference>
<dbReference type="Proteomes" id="UP000440578">
    <property type="component" value="Unassembled WGS sequence"/>
</dbReference>
<evidence type="ECO:0000313" key="4">
    <source>
        <dbReference type="EMBL" id="KAF0293742.1"/>
    </source>
</evidence>
<dbReference type="Gene3D" id="4.10.830.10">
    <property type="entry name" value="30s Ribosomal Protein S14, Chain N"/>
    <property type="match status" value="1"/>
</dbReference>
<proteinExistence type="inferred from homology"/>
<comment type="caution">
    <text evidence="4">The sequence shown here is derived from an EMBL/GenBank/DDBJ whole genome shotgun (WGS) entry which is preliminary data.</text>
</comment>
<dbReference type="Pfam" id="PF00253">
    <property type="entry name" value="Ribosomal_S14"/>
    <property type="match status" value="1"/>
</dbReference>
<sequence length="114" mass="12789">MPRSALCLALVDWGHVITPALFGCVTSGRSGASPSSFVRYVQCQALTGVPRPFQELADREIADEPRNSNYVRTVDRCVATSRPRGVVQPWRLSRIMFRHLADYNQLSGVLRAKW</sequence>
<keyword evidence="3" id="KW-0687">Ribonucleoprotein</keyword>
<protein>
    <submittedName>
        <fullName evidence="4">28S ribosomal protein S14, mitochondrial</fullName>
    </submittedName>
</protein>
<dbReference type="PANTHER" id="PTHR19836:SF19">
    <property type="entry name" value="SMALL RIBOSOMAL SUBUNIT PROTEIN US14M"/>
    <property type="match status" value="1"/>
</dbReference>
<comment type="similarity">
    <text evidence="1">Belongs to the universal ribosomal protein uS14 family.</text>
</comment>
<dbReference type="InterPro" id="IPR043140">
    <property type="entry name" value="Ribosomal_uS14_sf"/>
</dbReference>
<keyword evidence="5" id="KW-1185">Reference proteome</keyword>
<evidence type="ECO:0000256" key="3">
    <source>
        <dbReference type="ARBA" id="ARBA00023274"/>
    </source>
</evidence>
<keyword evidence="2 4" id="KW-0689">Ribosomal protein</keyword>